<organism evidence="1 2">
    <name type="scientific">Crocosphaera chwakensis CCY0110</name>
    <dbReference type="NCBI Taxonomy" id="391612"/>
    <lineage>
        <taxon>Bacteria</taxon>
        <taxon>Bacillati</taxon>
        <taxon>Cyanobacteriota</taxon>
        <taxon>Cyanophyceae</taxon>
        <taxon>Oscillatoriophycideae</taxon>
        <taxon>Chroococcales</taxon>
        <taxon>Aphanothecaceae</taxon>
        <taxon>Crocosphaera</taxon>
        <taxon>Crocosphaera chwakensis</taxon>
    </lineage>
</organism>
<evidence type="ECO:0000313" key="1">
    <source>
        <dbReference type="EMBL" id="EAZ87997.1"/>
    </source>
</evidence>
<dbReference type="EMBL" id="AAXW01000121">
    <property type="protein sequence ID" value="EAZ87997.1"/>
    <property type="molecule type" value="Genomic_DNA"/>
</dbReference>
<name>A3IZV6_9CHRO</name>
<comment type="caution">
    <text evidence="1">The sequence shown here is derived from an EMBL/GenBank/DDBJ whole genome shotgun (WGS) entry which is preliminary data.</text>
</comment>
<protein>
    <submittedName>
        <fullName evidence="1">Uncharacterized protein</fullName>
    </submittedName>
</protein>
<keyword evidence="2" id="KW-1185">Reference proteome</keyword>
<reference evidence="1 2" key="1">
    <citation type="submission" date="2007-03" db="EMBL/GenBank/DDBJ databases">
        <authorList>
            <person name="Stal L."/>
            <person name="Ferriera S."/>
            <person name="Johnson J."/>
            <person name="Kravitz S."/>
            <person name="Beeson K."/>
            <person name="Sutton G."/>
            <person name="Rogers Y.-H."/>
            <person name="Friedman R."/>
            <person name="Frazier M."/>
            <person name="Venter J.C."/>
        </authorList>
    </citation>
    <scope>NUCLEOTIDE SEQUENCE [LARGE SCALE GENOMIC DNA]</scope>
    <source>
        <strain evidence="1 2">CCY0110</strain>
    </source>
</reference>
<evidence type="ECO:0000313" key="2">
    <source>
        <dbReference type="Proteomes" id="UP000003781"/>
    </source>
</evidence>
<accession>A3IZV6</accession>
<dbReference type="AlphaFoldDB" id="A3IZV6"/>
<sequence>MKAMEKAFLLIKIIALSQALIRALICFFKL</sequence>
<gene>
    <name evidence="1" type="ORF">CY0110_00985</name>
</gene>
<proteinExistence type="predicted"/>
<dbReference type="Proteomes" id="UP000003781">
    <property type="component" value="Unassembled WGS sequence"/>
</dbReference>